<comment type="function">
    <text evidence="2">Tetrapolymerization of the monopyrrole PBG into the hydroxymethylbilane pre-uroporphyrinogen in several discrete steps.</text>
</comment>
<dbReference type="Gene3D" id="3.40.190.10">
    <property type="entry name" value="Periplasmic binding protein-like II"/>
    <property type="match status" value="2"/>
</dbReference>
<feature type="domain" description="Porphobilinogen deaminase C-terminal" evidence="11">
    <location>
        <begin position="224"/>
        <end position="291"/>
    </location>
</feature>
<dbReference type="CDD" id="cd00494">
    <property type="entry name" value="PBP2_HMBS"/>
    <property type="match status" value="1"/>
</dbReference>
<dbReference type="InterPro" id="IPR000860">
    <property type="entry name" value="HemC"/>
</dbReference>
<dbReference type="OrthoDB" id="9810298at2"/>
<comment type="subunit">
    <text evidence="5">Monomer.</text>
</comment>
<dbReference type="InterPro" id="IPR022417">
    <property type="entry name" value="Porphobilin_deaminase_N"/>
</dbReference>
<evidence type="ECO:0000256" key="8">
    <source>
        <dbReference type="ARBA" id="ARBA00048169"/>
    </source>
</evidence>
<dbReference type="InterPro" id="IPR022419">
    <property type="entry name" value="Porphobilin_deaminase_cofac_BS"/>
</dbReference>
<reference evidence="12 13" key="1">
    <citation type="submission" date="2019-09" db="EMBL/GenBank/DDBJ databases">
        <title>Genomes of family Cryomorphaceae.</title>
        <authorList>
            <person name="Bowman J.P."/>
        </authorList>
    </citation>
    <scope>NUCLEOTIDE SEQUENCE [LARGE SCALE GENOMIC DNA]</scope>
    <source>
        <strain evidence="12 13">LMG 25704</strain>
    </source>
</reference>
<dbReference type="PRINTS" id="PR00151">
    <property type="entry name" value="PORPHBDMNASE"/>
</dbReference>
<keyword evidence="6 12" id="KW-0808">Transferase</keyword>
<keyword evidence="13" id="KW-1185">Reference proteome</keyword>
<keyword evidence="7" id="KW-0627">Porphyrin biosynthesis</keyword>
<evidence type="ECO:0000256" key="1">
    <source>
        <dbReference type="ARBA" id="ARBA00001916"/>
    </source>
</evidence>
<evidence type="ECO:0000256" key="7">
    <source>
        <dbReference type="ARBA" id="ARBA00023244"/>
    </source>
</evidence>
<comment type="similarity">
    <text evidence="4">Belongs to the HMBS family.</text>
</comment>
<evidence type="ECO:0000256" key="5">
    <source>
        <dbReference type="ARBA" id="ARBA00011245"/>
    </source>
</evidence>
<dbReference type="SUPFAM" id="SSF53850">
    <property type="entry name" value="Periplasmic binding protein-like II"/>
    <property type="match status" value="1"/>
</dbReference>
<dbReference type="Proteomes" id="UP000468650">
    <property type="component" value="Unassembled WGS sequence"/>
</dbReference>
<dbReference type="GO" id="GO:0006783">
    <property type="term" value="P:heme biosynthetic process"/>
    <property type="evidence" value="ECO:0007669"/>
    <property type="project" value="TreeGrafter"/>
</dbReference>
<dbReference type="PIRSF" id="PIRSF001438">
    <property type="entry name" value="4pyrrol_synth_OHMeBilane_synth"/>
    <property type="match status" value="1"/>
</dbReference>
<dbReference type="NCBIfam" id="TIGR00212">
    <property type="entry name" value="hemC"/>
    <property type="match status" value="1"/>
</dbReference>
<evidence type="ECO:0000259" key="10">
    <source>
        <dbReference type="Pfam" id="PF01379"/>
    </source>
</evidence>
<evidence type="ECO:0000313" key="13">
    <source>
        <dbReference type="Proteomes" id="UP000468650"/>
    </source>
</evidence>
<comment type="pathway">
    <text evidence="3">Porphyrin-containing compound metabolism; protoporphyrin-IX biosynthesis; coproporphyrinogen-III from 5-aminolevulinate: step 2/4.</text>
</comment>
<dbReference type="PANTHER" id="PTHR11557">
    <property type="entry name" value="PORPHOBILINOGEN DEAMINASE"/>
    <property type="match status" value="1"/>
</dbReference>
<dbReference type="Gene3D" id="3.30.160.40">
    <property type="entry name" value="Porphobilinogen deaminase, C-terminal domain"/>
    <property type="match status" value="1"/>
</dbReference>
<protein>
    <recommendedName>
        <fullName evidence="9">Hydroxymethylbilane synthase</fullName>
        <ecNumber evidence="9">2.5.1.61</ecNumber>
    </recommendedName>
</protein>
<dbReference type="PANTHER" id="PTHR11557:SF0">
    <property type="entry name" value="PORPHOBILINOGEN DEAMINASE"/>
    <property type="match status" value="1"/>
</dbReference>
<proteinExistence type="inferred from homology"/>
<dbReference type="InterPro" id="IPR036803">
    <property type="entry name" value="Porphobilinogen_deaminase_C_sf"/>
</dbReference>
<dbReference type="AlphaFoldDB" id="A0A6N6RG35"/>
<name>A0A6N6RG35_9FLAO</name>
<dbReference type="SUPFAM" id="SSF54782">
    <property type="entry name" value="Porphobilinogen deaminase (hydroxymethylbilane synthase), C-terminal domain"/>
    <property type="match status" value="1"/>
</dbReference>
<evidence type="ECO:0000256" key="3">
    <source>
        <dbReference type="ARBA" id="ARBA00004735"/>
    </source>
</evidence>
<dbReference type="EMBL" id="WBVO01000012">
    <property type="protein sequence ID" value="KAB2807066.1"/>
    <property type="molecule type" value="Genomic_DNA"/>
</dbReference>
<dbReference type="Pfam" id="PF03900">
    <property type="entry name" value="Porphobil_deamC"/>
    <property type="match status" value="1"/>
</dbReference>
<dbReference type="GO" id="GO:0004418">
    <property type="term" value="F:hydroxymethylbilane synthase activity"/>
    <property type="evidence" value="ECO:0007669"/>
    <property type="project" value="UniProtKB-UniRule"/>
</dbReference>
<evidence type="ECO:0000256" key="4">
    <source>
        <dbReference type="ARBA" id="ARBA00005638"/>
    </source>
</evidence>
<comment type="caution">
    <text evidence="12">The sequence shown here is derived from an EMBL/GenBank/DDBJ whole genome shotgun (WGS) entry which is preliminary data.</text>
</comment>
<evidence type="ECO:0000259" key="11">
    <source>
        <dbReference type="Pfam" id="PF03900"/>
    </source>
</evidence>
<dbReference type="GO" id="GO:0005737">
    <property type="term" value="C:cytoplasm"/>
    <property type="evidence" value="ECO:0007669"/>
    <property type="project" value="UniProtKB-UniRule"/>
</dbReference>
<evidence type="ECO:0000256" key="9">
    <source>
        <dbReference type="NCBIfam" id="TIGR00212"/>
    </source>
</evidence>
<accession>A0A6N6RG35</accession>
<evidence type="ECO:0000256" key="2">
    <source>
        <dbReference type="ARBA" id="ARBA00002869"/>
    </source>
</evidence>
<gene>
    <name evidence="12" type="primary">hemC</name>
    <name evidence="12" type="ORF">F8C67_12795</name>
</gene>
<comment type="cofactor">
    <cofactor evidence="1">
        <name>dipyrromethane</name>
        <dbReference type="ChEBI" id="CHEBI:60342"/>
    </cofactor>
</comment>
<dbReference type="RefSeq" id="WP_151668256.1">
    <property type="nucleotide sequence ID" value="NZ_WBVO01000012.1"/>
</dbReference>
<dbReference type="InterPro" id="IPR022418">
    <property type="entry name" value="Porphobilinogen_deaminase_C"/>
</dbReference>
<sequence>MSNSPIRIGTRDSKLAMWQAHTVARLLRIAGFQTEIVAVKSKGDLDTSKPLHELGTTGIFTKVLDDALEDNTVDIAVHSLKDYPTQPPAGIVLSAHLEREDPMDLLIPSGDTSWTDDVDSAVTIGTGSIRRKAQWLHRYPKHTTENLRGNVQTRLKKLEENDWSGIIMASAGLRRMEAVPENAIALDWMIPAPAQGVIGITHRDGDEAALAACQKLNIETAEITSTVERAFLRTLEGGCSAPIGSLARISGDQIFFTGCLHSLDGTKEVKIERNAALSEWRELGSRWANEVIELGGSEILKELK</sequence>
<feature type="domain" description="Porphobilinogen deaminase N-terminal" evidence="10">
    <location>
        <begin position="6"/>
        <end position="209"/>
    </location>
</feature>
<evidence type="ECO:0000256" key="6">
    <source>
        <dbReference type="ARBA" id="ARBA00022679"/>
    </source>
</evidence>
<comment type="catalytic activity">
    <reaction evidence="8">
        <text>4 porphobilinogen + H2O = hydroxymethylbilane + 4 NH4(+)</text>
        <dbReference type="Rhea" id="RHEA:13185"/>
        <dbReference type="ChEBI" id="CHEBI:15377"/>
        <dbReference type="ChEBI" id="CHEBI:28938"/>
        <dbReference type="ChEBI" id="CHEBI:57845"/>
        <dbReference type="ChEBI" id="CHEBI:58126"/>
        <dbReference type="EC" id="2.5.1.61"/>
    </reaction>
</comment>
<evidence type="ECO:0000313" key="12">
    <source>
        <dbReference type="EMBL" id="KAB2807066.1"/>
    </source>
</evidence>
<dbReference type="PROSITE" id="PS00533">
    <property type="entry name" value="PORPHOBILINOGEN_DEAM"/>
    <property type="match status" value="1"/>
</dbReference>
<organism evidence="12 13">
    <name type="scientific">Phaeocystidibacter luteus</name>
    <dbReference type="NCBI Taxonomy" id="911197"/>
    <lineage>
        <taxon>Bacteria</taxon>
        <taxon>Pseudomonadati</taxon>
        <taxon>Bacteroidota</taxon>
        <taxon>Flavobacteriia</taxon>
        <taxon>Flavobacteriales</taxon>
        <taxon>Phaeocystidibacteraceae</taxon>
        <taxon>Phaeocystidibacter</taxon>
    </lineage>
</organism>
<dbReference type="EC" id="2.5.1.61" evidence="9"/>
<dbReference type="Pfam" id="PF01379">
    <property type="entry name" value="Porphobil_deam"/>
    <property type="match status" value="1"/>
</dbReference>